<dbReference type="PROSITE" id="PS50075">
    <property type="entry name" value="CARRIER"/>
    <property type="match status" value="1"/>
</dbReference>
<proteinExistence type="predicted"/>
<sequence>MTENDTRKVADLERITAKLMGLLGSDPQFAAALPDATIAEAVKAPGMRLAEMLAVVMEGYGPRPALGERTYRLTTDAAGRTSREFLSDFATITYAELWRRVGALASAWRHESTDVRPGSFVCTAGRAGIDYTVADLACIRMGAVAVPLPATATESEFTAMLEEVRPAVVCSDMETVGRLSRAVLACSHKPRQLVLLDYQAENDEQRQAFESTVGEVGTMFDVDTLQSLTERGGQYPAISPYVDAEDDNPMAALLYTSGSTGTPKAAICTERMCAMAWTSASLAPAIGLTYMPMSHFYGRGFLYTTLSGGGTNYFVTESDLSSLFDDLALIRPTALPLVPRVCEMIAHRYHGEVVARVAAGCDRAAAEDEAKTLVRDQVLGGRYLWASCASAPLSPAMHTLMEELLDAPLVISYGATEIVGVTIDGVVSRPPVIDYKLVDVPALGYFGTDQPYPRGELLVKTVNAMAGYYKRPELTAESFDADGYYRTGDIMAEIAPDRLKYVDRVNNVLKLAQGEFVAVSQLEATFCSHPLIEQIFVYGNSSQSFVLAIVVPDATEAARHPADISSQIRDALHSVGRETGLKSWEVPRHFLVEHQHFTAHNGLLTASNKLARPKLIARYGARLEQLYAEIADAAARNLRDLHSGKTERPVVDTIERAVLVALDLPDTGQLRHARFVDLGGDSMSALSLANLLEEIFEVDVPVADIIDPTIELHHLAARISARIDTRSAVPNAKSVHGSEHARISAAQLTLDAFAAGPGQAPGAGEVDAVTRPPRTVLLTGATGFLGRFQCVELMTMMANGTGGKVVCIVRGRSHDDARDRLLRAVAADSAFMEKFTRLAENHLEVLAGDLGLPRFGMQNGDWDRLCDTVDAIVHAGALVNHALPYRALFAPNVFGTSEVLRLAVTGRLKPVSFISTVAAAVTPTGSLVDENSDIRHASPYRDLDNTYANGYGASKWAAEVLCRDAHQRYGLPVNVFRCSMLLPHRLFPGHVNSQDVLSRLLASLIDTGLAPGSFYTGDSQHAHFDGLPVDFVAHATTHIHPETRTFRTFNVVNPNPDNVSIDTFVTWLVEAGFPIRYIDDYDEWFCRTHTALRALPDSVRHQTLFDLPSVFAHPSPAIPGSMFPADMFCATVRDTLAADGAIPTVEGVHIVRLAEALRPR</sequence>
<dbReference type="InterPro" id="IPR046407">
    <property type="entry name" value="CAR"/>
</dbReference>
<comment type="catalytic activity">
    <reaction evidence="5">
        <text>a long-chain fatty acid + ATP + CoA = a long-chain fatty acyl-CoA + AMP + diphosphate</text>
        <dbReference type="Rhea" id="RHEA:15421"/>
        <dbReference type="ChEBI" id="CHEBI:30616"/>
        <dbReference type="ChEBI" id="CHEBI:33019"/>
        <dbReference type="ChEBI" id="CHEBI:57287"/>
        <dbReference type="ChEBI" id="CHEBI:57560"/>
        <dbReference type="ChEBI" id="CHEBI:83139"/>
        <dbReference type="ChEBI" id="CHEBI:456215"/>
        <dbReference type="EC" id="6.2.1.3"/>
    </reaction>
    <physiologicalReaction direction="left-to-right" evidence="5">
        <dbReference type="Rhea" id="RHEA:15422"/>
    </physiologicalReaction>
</comment>
<dbReference type="Gene3D" id="3.40.50.12780">
    <property type="entry name" value="N-terminal domain of ligase-like"/>
    <property type="match status" value="1"/>
</dbReference>
<evidence type="ECO:0000313" key="7">
    <source>
        <dbReference type="EMBL" id="AHC27426.1"/>
    </source>
</evidence>
<dbReference type="Gene3D" id="3.30.300.30">
    <property type="match status" value="1"/>
</dbReference>
<dbReference type="InterPro" id="IPR042099">
    <property type="entry name" value="ANL_N_sf"/>
</dbReference>
<reference evidence="7 8" key="1">
    <citation type="journal article" date="2014" name="Genome Announc.">
        <title>Complete Genome Sequence of Sterol-Transforming Mycobacterium neoaurum Strain VKM Ac-1815D.</title>
        <authorList>
            <person name="Shtratnikova V.Y."/>
            <person name="Bragin E.Y."/>
            <person name="Dovbnya D.V."/>
            <person name="Pekov Y.A."/>
            <person name="Schelkunov M.I."/>
            <person name="Strizhov N."/>
            <person name="Ivashina T.V."/>
            <person name="Ashapkin V.V."/>
            <person name="Donova M.V."/>
        </authorList>
    </citation>
    <scope>NUCLEOTIDE SEQUENCE [LARGE SCALE GENOMIC DNA]</scope>
    <source>
        <strain evidence="7 8">VKM Ac-1815D</strain>
    </source>
</reference>
<dbReference type="eggNOG" id="COG1022">
    <property type="taxonomic scope" value="Bacteria"/>
</dbReference>
<dbReference type="GO" id="GO:0050661">
    <property type="term" value="F:NADP binding"/>
    <property type="evidence" value="ECO:0007669"/>
    <property type="project" value="InterPro"/>
</dbReference>
<dbReference type="HOGENOM" id="CLU_009549_0_0_11"/>
<keyword evidence="2" id="KW-0597">Phosphoprotein</keyword>
<dbReference type="Gene3D" id="1.10.1200.10">
    <property type="entry name" value="ACP-like"/>
    <property type="match status" value="1"/>
</dbReference>
<dbReference type="PROSITE" id="PS00455">
    <property type="entry name" value="AMP_BINDING"/>
    <property type="match status" value="1"/>
</dbReference>
<dbReference type="InterPro" id="IPR045851">
    <property type="entry name" value="AMP-bd_C_sf"/>
</dbReference>
<dbReference type="SUPFAM" id="SSF47336">
    <property type="entry name" value="ACP-like"/>
    <property type="match status" value="1"/>
</dbReference>
<dbReference type="InterPro" id="IPR036291">
    <property type="entry name" value="NAD(P)-bd_dom_sf"/>
</dbReference>
<dbReference type="GO" id="GO:0016020">
    <property type="term" value="C:membrane"/>
    <property type="evidence" value="ECO:0007669"/>
    <property type="project" value="TreeGrafter"/>
</dbReference>
<organism evidence="7 8">
    <name type="scientific">Mycolicibacterium neoaurum VKM Ac-1815D</name>
    <dbReference type="NCBI Taxonomy" id="700508"/>
    <lineage>
        <taxon>Bacteria</taxon>
        <taxon>Bacillati</taxon>
        <taxon>Actinomycetota</taxon>
        <taxon>Actinomycetes</taxon>
        <taxon>Mycobacteriales</taxon>
        <taxon>Mycobacteriaceae</taxon>
        <taxon>Mycolicibacterium</taxon>
    </lineage>
</organism>
<dbReference type="GO" id="GO:0004467">
    <property type="term" value="F:long-chain fatty acid-CoA ligase activity"/>
    <property type="evidence" value="ECO:0007669"/>
    <property type="project" value="UniProtKB-EC"/>
</dbReference>
<dbReference type="InterPro" id="IPR009081">
    <property type="entry name" value="PP-bd_ACP"/>
</dbReference>
<dbReference type="SUPFAM" id="SSF51735">
    <property type="entry name" value="NAD(P)-binding Rossmann-fold domains"/>
    <property type="match status" value="1"/>
</dbReference>
<evidence type="ECO:0000256" key="5">
    <source>
        <dbReference type="ARBA" id="ARBA00024484"/>
    </source>
</evidence>
<dbReference type="AlphaFoldDB" id="V5XIA1"/>
<evidence type="ECO:0000256" key="4">
    <source>
        <dbReference type="ARBA" id="ARBA00022840"/>
    </source>
</evidence>
<dbReference type="GO" id="GO:0005524">
    <property type="term" value="F:ATP binding"/>
    <property type="evidence" value="ECO:0007669"/>
    <property type="project" value="UniProtKB-KW"/>
</dbReference>
<evidence type="ECO:0000256" key="3">
    <source>
        <dbReference type="ARBA" id="ARBA00022741"/>
    </source>
</evidence>
<dbReference type="GeneID" id="43452507"/>
<dbReference type="NCBIfam" id="NF041592">
    <property type="entry name" value="carboxyl_red"/>
    <property type="match status" value="1"/>
</dbReference>
<evidence type="ECO:0000256" key="1">
    <source>
        <dbReference type="ARBA" id="ARBA00022450"/>
    </source>
</evidence>
<dbReference type="InterPro" id="IPR013120">
    <property type="entry name" value="FAR_NAD-bd"/>
</dbReference>
<keyword evidence="8" id="KW-1185">Reference proteome</keyword>
<protein>
    <submittedName>
        <fullName evidence="7">Oxidoreductase</fullName>
    </submittedName>
</protein>
<keyword evidence="3" id="KW-0547">Nucleotide-binding</keyword>
<dbReference type="RefSeq" id="WP_019511029.1">
    <property type="nucleotide sequence ID" value="NC_023036.2"/>
</dbReference>
<dbReference type="InterPro" id="IPR010080">
    <property type="entry name" value="Thioester_reductase-like_dom"/>
</dbReference>
<accession>V5XIA1</accession>
<gene>
    <name evidence="7" type="ORF">D174_24010</name>
</gene>
<evidence type="ECO:0000259" key="6">
    <source>
        <dbReference type="PROSITE" id="PS50075"/>
    </source>
</evidence>
<dbReference type="Proteomes" id="UP000018763">
    <property type="component" value="Chromosome"/>
</dbReference>
<keyword evidence="4" id="KW-0067">ATP-binding</keyword>
<dbReference type="InterPro" id="IPR036736">
    <property type="entry name" value="ACP-like_sf"/>
</dbReference>
<dbReference type="SUPFAM" id="SSF56801">
    <property type="entry name" value="Acetyl-CoA synthetase-like"/>
    <property type="match status" value="1"/>
</dbReference>
<dbReference type="NCBIfam" id="TIGR01746">
    <property type="entry name" value="Thioester-redct"/>
    <property type="match status" value="1"/>
</dbReference>
<dbReference type="Pfam" id="PF00501">
    <property type="entry name" value="AMP-binding"/>
    <property type="match status" value="1"/>
</dbReference>
<dbReference type="InterPro" id="IPR000873">
    <property type="entry name" value="AMP-dep_synth/lig_dom"/>
</dbReference>
<dbReference type="KEGG" id="mne:D174_24010"/>
<dbReference type="InterPro" id="IPR020845">
    <property type="entry name" value="AMP-binding_CS"/>
</dbReference>
<feature type="domain" description="Carrier" evidence="6">
    <location>
        <begin position="645"/>
        <end position="723"/>
    </location>
</feature>
<keyword evidence="1" id="KW-0596">Phosphopantetheine</keyword>
<dbReference type="Gene3D" id="3.40.50.720">
    <property type="entry name" value="NAD(P)-binding Rossmann-like Domain"/>
    <property type="match status" value="1"/>
</dbReference>
<dbReference type="GO" id="GO:0016620">
    <property type="term" value="F:oxidoreductase activity, acting on the aldehyde or oxo group of donors, NAD or NADP as acceptor"/>
    <property type="evidence" value="ECO:0007669"/>
    <property type="project" value="InterPro"/>
</dbReference>
<dbReference type="PANTHER" id="PTHR43272:SF33">
    <property type="entry name" value="AMP-BINDING DOMAIN-CONTAINING PROTEIN-RELATED"/>
    <property type="match status" value="1"/>
</dbReference>
<dbReference type="PANTHER" id="PTHR43272">
    <property type="entry name" value="LONG-CHAIN-FATTY-ACID--COA LIGASE"/>
    <property type="match status" value="1"/>
</dbReference>
<dbReference type="Pfam" id="PF00550">
    <property type="entry name" value="PP-binding"/>
    <property type="match status" value="1"/>
</dbReference>
<dbReference type="GO" id="GO:0031177">
    <property type="term" value="F:phosphopantetheine binding"/>
    <property type="evidence" value="ECO:0007669"/>
    <property type="project" value="InterPro"/>
</dbReference>
<evidence type="ECO:0000256" key="2">
    <source>
        <dbReference type="ARBA" id="ARBA00022553"/>
    </source>
</evidence>
<dbReference type="eggNOG" id="COG3320">
    <property type="taxonomic scope" value="Bacteria"/>
</dbReference>
<dbReference type="Pfam" id="PF07993">
    <property type="entry name" value="NAD_binding_4"/>
    <property type="match status" value="1"/>
</dbReference>
<dbReference type="EMBL" id="CP006936">
    <property type="protein sequence ID" value="AHC27426.1"/>
    <property type="molecule type" value="Genomic_DNA"/>
</dbReference>
<evidence type="ECO:0000313" key="8">
    <source>
        <dbReference type="Proteomes" id="UP000018763"/>
    </source>
</evidence>
<dbReference type="CDD" id="cd05235">
    <property type="entry name" value="SDR_e1"/>
    <property type="match status" value="1"/>
</dbReference>
<name>V5XIA1_MYCNE</name>